<dbReference type="RefSeq" id="WP_015710276.1">
    <property type="nucleotide sequence ID" value="NC_015577.1"/>
</dbReference>
<organism evidence="1 2">
    <name type="scientific">Leadbettera azotonutricia (strain ATCC BAA-888 / DSM 13862 / ZAS-9)</name>
    <name type="common">Treponema azotonutricium</name>
    <dbReference type="NCBI Taxonomy" id="545695"/>
    <lineage>
        <taxon>Bacteria</taxon>
        <taxon>Pseudomonadati</taxon>
        <taxon>Spirochaetota</taxon>
        <taxon>Spirochaetia</taxon>
        <taxon>Spirochaetales</taxon>
        <taxon>Breznakiellaceae</taxon>
        <taxon>Leadbettera</taxon>
    </lineage>
</organism>
<accession>F5YCK5</accession>
<keyword evidence="2" id="KW-1185">Reference proteome</keyword>
<name>F5YCK5_LEAAZ</name>
<dbReference type="AlphaFoldDB" id="F5YCK5"/>
<evidence type="ECO:0000313" key="1">
    <source>
        <dbReference type="EMBL" id="AEF82427.1"/>
    </source>
</evidence>
<sequence>MNVNHYQNIMDALNLLKIVSIGENDIKNGEIFTEEEMVKKIEKILG</sequence>
<dbReference type="EMBL" id="CP001841">
    <property type="protein sequence ID" value="AEF82427.1"/>
    <property type="molecule type" value="Genomic_DNA"/>
</dbReference>
<dbReference type="KEGG" id="taz:TREAZ_1748"/>
<proteinExistence type="predicted"/>
<reference evidence="1 2" key="2">
    <citation type="journal article" date="2011" name="ISME J.">
        <title>RNA-seq reveals cooperative metabolic interactions between two termite-gut spirochete species in co-culture.</title>
        <authorList>
            <person name="Rosenthal A.Z."/>
            <person name="Matson E.G."/>
            <person name="Eldar A."/>
            <person name="Leadbetter J.R."/>
        </authorList>
    </citation>
    <scope>NUCLEOTIDE SEQUENCE [LARGE SCALE GENOMIC DNA]</scope>
    <source>
        <strain evidence="2">ATCC BAA-888 / DSM 13862 / ZAS-9</strain>
    </source>
</reference>
<dbReference type="STRING" id="545695.TREAZ_1748"/>
<reference evidence="2" key="1">
    <citation type="submission" date="2009-12" db="EMBL/GenBank/DDBJ databases">
        <title>Complete sequence of Treponema azotonutricium strain ZAS-9.</title>
        <authorList>
            <person name="Tetu S.G."/>
            <person name="Matson E."/>
            <person name="Ren Q."/>
            <person name="Seshadri R."/>
            <person name="Elbourne L."/>
            <person name="Hassan K.A."/>
            <person name="Durkin A."/>
            <person name="Radune D."/>
            <person name="Mohamoud Y."/>
            <person name="Shay R."/>
            <person name="Jin S."/>
            <person name="Zhang X."/>
            <person name="Lucey K."/>
            <person name="Ballor N.R."/>
            <person name="Ottesen E."/>
            <person name="Rosenthal R."/>
            <person name="Allen A."/>
            <person name="Leadbetter J.R."/>
            <person name="Paulsen I.T."/>
        </authorList>
    </citation>
    <scope>NUCLEOTIDE SEQUENCE [LARGE SCALE GENOMIC DNA]</scope>
    <source>
        <strain evidence="2">ATCC BAA-888 / DSM 13862 / ZAS-9</strain>
    </source>
</reference>
<gene>
    <name evidence="1" type="ordered locus">TREAZ_1748</name>
</gene>
<evidence type="ECO:0000313" key="2">
    <source>
        <dbReference type="Proteomes" id="UP000009222"/>
    </source>
</evidence>
<dbReference type="HOGENOM" id="CLU_3190248_0_0_12"/>
<dbReference type="InParanoid" id="F5YCK5"/>
<protein>
    <submittedName>
        <fullName evidence="1">Prevent host death protein Phd</fullName>
    </submittedName>
</protein>
<dbReference type="Proteomes" id="UP000009222">
    <property type="component" value="Chromosome"/>
</dbReference>